<dbReference type="EMBL" id="ACHJ01000080">
    <property type="protein sequence ID" value="EEI17308.1"/>
    <property type="molecule type" value="Genomic_DNA"/>
</dbReference>
<evidence type="ECO:0000313" key="1">
    <source>
        <dbReference type="EMBL" id="EEI17308.1"/>
    </source>
</evidence>
<accession>C0XR27</accession>
<comment type="caution">
    <text evidence="1">The sequence shown here is derived from an EMBL/GenBank/DDBJ whole genome shotgun (WGS) entry which is preliminary data.</text>
</comment>
<sequence length="44" mass="5203">MCPRSVWTQARDVDEYLGQIKLFYPDYLQEPLDEMSGLSMHPNQ</sequence>
<name>C0XR27_CORLD</name>
<dbReference type="HOGENOM" id="CLU_3215026_0_0_11"/>
<protein>
    <submittedName>
        <fullName evidence="1">Uncharacterized protein</fullName>
    </submittedName>
</protein>
<evidence type="ECO:0000313" key="2">
    <source>
        <dbReference type="Proteomes" id="UP000006196"/>
    </source>
</evidence>
<keyword evidence="2" id="KW-1185">Reference proteome</keyword>
<gene>
    <name evidence="1" type="ORF">HMPREF0298_0897</name>
</gene>
<dbReference type="AlphaFoldDB" id="C0XR27"/>
<proteinExistence type="predicted"/>
<dbReference type="Proteomes" id="UP000006196">
    <property type="component" value="Unassembled WGS sequence"/>
</dbReference>
<reference evidence="1" key="1">
    <citation type="submission" date="2009-01" db="EMBL/GenBank/DDBJ databases">
        <authorList>
            <person name="Qin X."/>
            <person name="Bachman B."/>
            <person name="Battles P."/>
            <person name="Bell A."/>
            <person name="Bess C."/>
            <person name="Bickham C."/>
            <person name="Chaboub L."/>
            <person name="Chen D."/>
            <person name="Coyle M."/>
            <person name="Deiros D.R."/>
            <person name="Dinh H."/>
            <person name="Forbes L."/>
            <person name="Fowler G."/>
            <person name="Francisco L."/>
            <person name="Fu Q."/>
            <person name="Gubbala S."/>
            <person name="Hale W."/>
            <person name="Han Y."/>
            <person name="Hemphill L."/>
            <person name="Highlander S.K."/>
            <person name="Hirani K."/>
            <person name="Hogues M."/>
            <person name="Jackson L."/>
            <person name="Jakkamsetti A."/>
            <person name="Javaid M."/>
            <person name="Jiang H."/>
            <person name="Korchina V."/>
            <person name="Kovar C."/>
            <person name="Lara F."/>
            <person name="Lee S."/>
            <person name="Mata R."/>
            <person name="Mathew T."/>
            <person name="Moen C."/>
            <person name="Morales K."/>
            <person name="Munidasa M."/>
            <person name="Nazareth L."/>
            <person name="Ngo R."/>
            <person name="Nguyen L."/>
            <person name="Okwuonu G."/>
            <person name="Ongeri F."/>
            <person name="Patil S."/>
            <person name="Petrosino J."/>
            <person name="Pham C."/>
            <person name="Pham P."/>
            <person name="Pu L.-L."/>
            <person name="Puazo M."/>
            <person name="Raj R."/>
            <person name="Reid J."/>
            <person name="Rouhana J."/>
            <person name="Saada N."/>
            <person name="Shang Y."/>
            <person name="Simmons D."/>
            <person name="Thornton R."/>
            <person name="Warren J."/>
            <person name="Weissenberger G."/>
            <person name="Zhang J."/>
            <person name="Zhang L."/>
            <person name="Zhou C."/>
            <person name="Zhu D."/>
            <person name="Muzny D."/>
            <person name="Worley K."/>
            <person name="Gibbs R."/>
        </authorList>
    </citation>
    <scope>NUCLEOTIDE SEQUENCE [LARGE SCALE GENOMIC DNA]</scope>
    <source>
        <strain evidence="1">DSM 44291</strain>
    </source>
</reference>
<organism evidence="1 2">
    <name type="scientific">Corynebacterium lipophiloflavum (strain ATCC 700352 / DSM 44291 / CCUG 37336 / JCM 10383 / DMMZ 1944)</name>
    <dbReference type="NCBI Taxonomy" id="525263"/>
    <lineage>
        <taxon>Bacteria</taxon>
        <taxon>Bacillati</taxon>
        <taxon>Actinomycetota</taxon>
        <taxon>Actinomycetes</taxon>
        <taxon>Mycobacteriales</taxon>
        <taxon>Corynebacteriaceae</taxon>
        <taxon>Corynebacterium</taxon>
    </lineage>
</organism>